<dbReference type="EMBL" id="JAKKZF010000005">
    <property type="protein sequence ID" value="MCG0062224.1"/>
    <property type="molecule type" value="Genomic_DNA"/>
</dbReference>
<name>A0ABS9J9J4_9ACTN</name>
<evidence type="ECO:0000313" key="2">
    <source>
        <dbReference type="EMBL" id="MCG0062224.1"/>
    </source>
</evidence>
<feature type="region of interest" description="Disordered" evidence="1">
    <location>
        <begin position="1"/>
        <end position="24"/>
    </location>
</feature>
<evidence type="ECO:0000256" key="1">
    <source>
        <dbReference type="SAM" id="MobiDB-lite"/>
    </source>
</evidence>
<dbReference type="Proteomes" id="UP001299012">
    <property type="component" value="Unassembled WGS sequence"/>
</dbReference>
<gene>
    <name evidence="2" type="ORF">L0F81_02795</name>
</gene>
<proteinExistence type="predicted"/>
<dbReference type="RefSeq" id="WP_086697709.1">
    <property type="nucleotide sequence ID" value="NZ_JAKKZF010000005.1"/>
</dbReference>
<keyword evidence="3" id="KW-1185">Reference proteome</keyword>
<sequence>MQPLGPPAAYDQRPYSLASSDPTAGTTVDHIDRQAIARWLLGAVQSEQQEQARIQWTEAGGIALLPCGGLFSAVRAPAHLVWAAAGTEELPVVDAFLRQWFDGGAAFADLHALLYYFLVPSSTAWKWTDRHLPGVEYLGRDHYLGVPAVHLTEPQGRGYWCLPMDSAGDLCYPDEVEKLLHHGRATRSGVNAQ</sequence>
<accession>A0ABS9J9J4</accession>
<evidence type="ECO:0000313" key="3">
    <source>
        <dbReference type="Proteomes" id="UP001299012"/>
    </source>
</evidence>
<reference evidence="2 3" key="1">
    <citation type="submission" date="2022-01" db="EMBL/GenBank/DDBJ databases">
        <title>Draft Genome Sequences of Seven Type Strains of the Genus Streptomyces.</title>
        <authorList>
            <person name="Aziz S."/>
            <person name="Coretto E."/>
            <person name="Chronakova A."/>
            <person name="Sproer C."/>
            <person name="Huber K."/>
            <person name="Nouioui I."/>
            <person name="Gross H."/>
        </authorList>
    </citation>
    <scope>NUCLEOTIDE SEQUENCE [LARGE SCALE GENOMIC DNA]</scope>
    <source>
        <strain evidence="2 3">DSM 41685</strain>
    </source>
</reference>
<protein>
    <submittedName>
        <fullName evidence="2">Uncharacterized protein</fullName>
    </submittedName>
</protein>
<comment type="caution">
    <text evidence="2">The sequence shown here is derived from an EMBL/GenBank/DDBJ whole genome shotgun (WGS) entry which is preliminary data.</text>
</comment>
<organism evidence="2 3">
    <name type="scientific">Streptomyces tricolor</name>
    <dbReference type="NCBI Taxonomy" id="68277"/>
    <lineage>
        <taxon>Bacteria</taxon>
        <taxon>Bacillati</taxon>
        <taxon>Actinomycetota</taxon>
        <taxon>Actinomycetes</taxon>
        <taxon>Kitasatosporales</taxon>
        <taxon>Streptomycetaceae</taxon>
        <taxon>Streptomyces</taxon>
        <taxon>Streptomyces violaceoruber group</taxon>
    </lineage>
</organism>